<evidence type="ECO:0000256" key="2">
    <source>
        <dbReference type="SAM" id="MobiDB-lite"/>
    </source>
</evidence>
<dbReference type="PROSITE" id="PS51399">
    <property type="entry name" value="SEP"/>
    <property type="match status" value="1"/>
</dbReference>
<dbReference type="AlphaFoldDB" id="A0A9P6W827"/>
<dbReference type="GO" id="GO:0007030">
    <property type="term" value="P:Golgi organization"/>
    <property type="evidence" value="ECO:0007669"/>
    <property type="project" value="TreeGrafter"/>
</dbReference>
<dbReference type="FunFam" id="3.10.20.90:FF:000179">
    <property type="entry name" value="Plant UBX domain-containing protein 4"/>
    <property type="match status" value="1"/>
</dbReference>
<dbReference type="Gene3D" id="3.30.420.210">
    <property type="entry name" value="SEP domain"/>
    <property type="match status" value="1"/>
</dbReference>
<dbReference type="Pfam" id="PF00789">
    <property type="entry name" value="UBX"/>
    <property type="match status" value="1"/>
</dbReference>
<gene>
    <name evidence="5" type="ORF">C6P46_003597</name>
</gene>
<dbReference type="SUPFAM" id="SSF46934">
    <property type="entry name" value="UBA-like"/>
    <property type="match status" value="1"/>
</dbReference>
<evidence type="ECO:0000313" key="5">
    <source>
        <dbReference type="EMBL" id="KAG0666887.1"/>
    </source>
</evidence>
<dbReference type="CDD" id="cd14348">
    <property type="entry name" value="UBA_p47"/>
    <property type="match status" value="1"/>
</dbReference>
<feature type="domain" description="UBX" evidence="3">
    <location>
        <begin position="413"/>
        <end position="490"/>
    </location>
</feature>
<reference evidence="5 6" key="1">
    <citation type="submission" date="2020-11" db="EMBL/GenBank/DDBJ databases">
        <title>Kefir isolates.</title>
        <authorList>
            <person name="Marcisauskas S."/>
            <person name="Kim Y."/>
            <person name="Blasche S."/>
        </authorList>
    </citation>
    <scope>NUCLEOTIDE SEQUENCE [LARGE SCALE GENOMIC DNA]</scope>
    <source>
        <strain evidence="5 6">KR</strain>
    </source>
</reference>
<evidence type="ECO:0000256" key="1">
    <source>
        <dbReference type="ARBA" id="ARBA00022786"/>
    </source>
</evidence>
<organism evidence="5 6">
    <name type="scientific">Rhodotorula mucilaginosa</name>
    <name type="common">Yeast</name>
    <name type="synonym">Rhodotorula rubra</name>
    <dbReference type="NCBI Taxonomy" id="5537"/>
    <lineage>
        <taxon>Eukaryota</taxon>
        <taxon>Fungi</taxon>
        <taxon>Dikarya</taxon>
        <taxon>Basidiomycota</taxon>
        <taxon>Pucciniomycotina</taxon>
        <taxon>Microbotryomycetes</taxon>
        <taxon>Sporidiobolales</taxon>
        <taxon>Sporidiobolaceae</taxon>
        <taxon>Rhodotorula</taxon>
    </lineage>
</organism>
<feature type="region of interest" description="Disordered" evidence="2">
    <location>
        <begin position="346"/>
        <end position="402"/>
    </location>
</feature>
<comment type="caution">
    <text evidence="5">The sequence shown here is derived from an EMBL/GenBank/DDBJ whole genome shotgun (WGS) entry which is preliminary data.</text>
</comment>
<dbReference type="GO" id="GO:0031468">
    <property type="term" value="P:nuclear membrane reassembly"/>
    <property type="evidence" value="ECO:0007669"/>
    <property type="project" value="TreeGrafter"/>
</dbReference>
<feature type="compositionally biased region" description="Polar residues" evidence="2">
    <location>
        <begin position="46"/>
        <end position="63"/>
    </location>
</feature>
<dbReference type="CDD" id="cd01770">
    <property type="entry name" value="UBX_UBXN2"/>
    <property type="match status" value="1"/>
</dbReference>
<feature type="region of interest" description="Disordered" evidence="2">
    <location>
        <begin position="42"/>
        <end position="286"/>
    </location>
</feature>
<dbReference type="InterPro" id="IPR009060">
    <property type="entry name" value="UBA-like_sf"/>
</dbReference>
<dbReference type="GO" id="GO:0043161">
    <property type="term" value="P:proteasome-mediated ubiquitin-dependent protein catabolic process"/>
    <property type="evidence" value="ECO:0007669"/>
    <property type="project" value="TreeGrafter"/>
</dbReference>
<feature type="compositionally biased region" description="Polar residues" evidence="2">
    <location>
        <begin position="251"/>
        <end position="267"/>
    </location>
</feature>
<dbReference type="PANTHER" id="PTHR23333:SF20">
    <property type="entry name" value="NSFL1 COFACTOR P47"/>
    <property type="match status" value="1"/>
</dbReference>
<dbReference type="Gene3D" id="1.10.8.10">
    <property type="entry name" value="DNA helicase RuvA subunit, C-terminal domain"/>
    <property type="match status" value="1"/>
</dbReference>
<dbReference type="PANTHER" id="PTHR23333">
    <property type="entry name" value="UBX DOMAIN CONTAINING PROTEIN"/>
    <property type="match status" value="1"/>
</dbReference>
<dbReference type="InterPro" id="IPR029071">
    <property type="entry name" value="Ubiquitin-like_domsf"/>
</dbReference>
<dbReference type="SUPFAM" id="SSF54236">
    <property type="entry name" value="Ubiquitin-like"/>
    <property type="match status" value="1"/>
</dbReference>
<dbReference type="GO" id="GO:0005829">
    <property type="term" value="C:cytosol"/>
    <property type="evidence" value="ECO:0007669"/>
    <property type="project" value="TreeGrafter"/>
</dbReference>
<dbReference type="PROSITE" id="PS50033">
    <property type="entry name" value="UBX"/>
    <property type="match status" value="1"/>
</dbReference>
<proteinExistence type="predicted"/>
<evidence type="ECO:0000313" key="6">
    <source>
        <dbReference type="Proteomes" id="UP000777482"/>
    </source>
</evidence>
<dbReference type="SUPFAM" id="SSF102848">
    <property type="entry name" value="NSFL1 (p97 ATPase) cofactor p47, SEP domain"/>
    <property type="match status" value="1"/>
</dbReference>
<name>A0A9P6W827_RHOMI</name>
<dbReference type="EMBL" id="PUHQ01000003">
    <property type="protein sequence ID" value="KAG0666887.1"/>
    <property type="molecule type" value="Genomic_DNA"/>
</dbReference>
<dbReference type="InterPro" id="IPR012989">
    <property type="entry name" value="SEP_domain"/>
</dbReference>
<keyword evidence="6" id="KW-1185">Reference proteome</keyword>
<accession>A0A9P6W827</accession>
<dbReference type="Gene3D" id="3.10.20.90">
    <property type="entry name" value="Phosphatidylinositol 3-kinase Catalytic Subunit, Chain A, domain 1"/>
    <property type="match status" value="1"/>
</dbReference>
<dbReference type="Pfam" id="PF14555">
    <property type="entry name" value="UBA_4"/>
    <property type="match status" value="1"/>
</dbReference>
<feature type="compositionally biased region" description="Gly residues" evidence="2">
    <location>
        <begin position="132"/>
        <end position="159"/>
    </location>
</feature>
<evidence type="ECO:0000259" key="4">
    <source>
        <dbReference type="PROSITE" id="PS51399"/>
    </source>
</evidence>
<dbReference type="SMART" id="SM00166">
    <property type="entry name" value="UBX"/>
    <property type="match status" value="1"/>
</dbReference>
<feature type="compositionally biased region" description="Low complexity" evidence="2">
    <location>
        <begin position="223"/>
        <end position="246"/>
    </location>
</feature>
<dbReference type="Pfam" id="PF08059">
    <property type="entry name" value="SEP"/>
    <property type="match status" value="1"/>
</dbReference>
<evidence type="ECO:0000259" key="3">
    <source>
        <dbReference type="PROSITE" id="PS50033"/>
    </source>
</evidence>
<feature type="domain" description="SEP" evidence="4">
    <location>
        <begin position="289"/>
        <end position="352"/>
    </location>
</feature>
<dbReference type="GO" id="GO:0005634">
    <property type="term" value="C:nucleus"/>
    <property type="evidence" value="ECO:0007669"/>
    <property type="project" value="TreeGrafter"/>
</dbReference>
<feature type="compositionally biased region" description="Low complexity" evidence="2">
    <location>
        <begin position="64"/>
        <end position="75"/>
    </location>
</feature>
<dbReference type="InterPro" id="IPR036241">
    <property type="entry name" value="NSFL1C_SEP_dom_sf"/>
</dbReference>
<sequence>MASSQQDQLAQFASLTGASLNQAQFYLDANNHDLNAAVASYFDNPQAGSSNDDTEMSTSSNQSAPAAPAAPAAGAYTLSGAPVEPLPAGWGTSTSGNSSGRNSGTSTPKNPLRSTGGPRVTGFRDLAAASSGSGGGPSGGGGGGGGFGGFGRLGGGGGGDDSDDDGDEGKDPSSFYTGGAKSGLSVENPDDARRRGGGGGGGGVSDMLKNILQQAREGSSRLAGGEDAPAAAASSGSSSSFFTGSAHTLGSDETPSTYIPDPTSTGAASRHGGEAEQAEEGEEEEEEEVAVRHLTFWQDGFSIDDGDLMRYEEHRELLAAIQAGRAPISLLKVKHDQPVELRIAERRSEPWTRQPPPPQGPFAGSGHRLGAGSPFPEEAASTTSKMPGTLPSASASASGGNSAGGIVEFEVDRNEPTTQVQIRLRNGERMVATFNHMHTVGDIRQYIDRSRPGEASQPYVLQTTFPTRELTDLSETIKQAGLLGSVVVQRPT</sequence>
<dbReference type="GO" id="GO:0000045">
    <property type="term" value="P:autophagosome assembly"/>
    <property type="evidence" value="ECO:0007669"/>
    <property type="project" value="TreeGrafter"/>
</dbReference>
<dbReference type="GO" id="GO:0061025">
    <property type="term" value="P:membrane fusion"/>
    <property type="evidence" value="ECO:0007669"/>
    <property type="project" value="TreeGrafter"/>
</dbReference>
<dbReference type="SMART" id="SM00553">
    <property type="entry name" value="SEP"/>
    <property type="match status" value="1"/>
</dbReference>
<dbReference type="Proteomes" id="UP000777482">
    <property type="component" value="Unassembled WGS sequence"/>
</dbReference>
<protein>
    <submittedName>
        <fullName evidence="5">Uncharacterized protein</fullName>
    </submittedName>
</protein>
<dbReference type="OrthoDB" id="25887at2759"/>
<dbReference type="InterPro" id="IPR001012">
    <property type="entry name" value="UBX_dom"/>
</dbReference>
<feature type="compositionally biased region" description="Low complexity" evidence="2">
    <location>
        <begin position="91"/>
        <end position="107"/>
    </location>
</feature>
<dbReference type="GO" id="GO:0043130">
    <property type="term" value="F:ubiquitin binding"/>
    <property type="evidence" value="ECO:0007669"/>
    <property type="project" value="TreeGrafter"/>
</dbReference>
<feature type="compositionally biased region" description="Acidic residues" evidence="2">
    <location>
        <begin position="276"/>
        <end position="286"/>
    </location>
</feature>
<keyword evidence="1" id="KW-0833">Ubl conjugation pathway</keyword>